<dbReference type="PANTHER" id="PTHR36925">
    <property type="entry name" value="COBALT-PRECORRIN-6A REDUCTASE"/>
    <property type="match status" value="1"/>
</dbReference>
<evidence type="ECO:0000256" key="1">
    <source>
        <dbReference type="ARBA" id="ARBA00004953"/>
    </source>
</evidence>
<sequence length="266" mass="31192">MKRKVTGENSKRYRKKDIMIWVIGGTKDSRDFLEKFVKYDKDIIVSTATEYGAKLIENLPVKTSSEKMDKKAMLKFVEDNKITKIVDTSHPYAFEVSKNAMEVAEEKNIEYFRFEREEVDILPKKYKNFEEIKDLIDYIEKLDGNILVTLGSNNVPLFKDLKNLSNIYFRILSRWDMVKRCEDNNILPKNIIAMQGPFTENMNIAMMEQFNIKYLITKKAGDTGGEREKVSACDKLDVEIIYLEKKEIIYKNCYKDIDILIKNLVQ</sequence>
<proteinExistence type="predicted"/>
<dbReference type="UniPathway" id="UPA00148"/>
<evidence type="ECO:0000256" key="2">
    <source>
        <dbReference type="ARBA" id="ARBA00022573"/>
    </source>
</evidence>
<dbReference type="PROSITE" id="PS51014">
    <property type="entry name" value="COBK_CBIJ"/>
    <property type="match status" value="1"/>
</dbReference>
<dbReference type="GO" id="GO:0009236">
    <property type="term" value="P:cobalamin biosynthetic process"/>
    <property type="evidence" value="ECO:0007669"/>
    <property type="project" value="UniProtKB-UniPathway"/>
</dbReference>
<dbReference type="Proteomes" id="UP000197638">
    <property type="component" value="Chromosome"/>
</dbReference>
<dbReference type="AlphaFoldDB" id="A0A241PZD2"/>
<dbReference type="Pfam" id="PF02571">
    <property type="entry name" value="CbiJ"/>
    <property type="match status" value="1"/>
</dbReference>
<evidence type="ECO:0000256" key="3">
    <source>
        <dbReference type="ARBA" id="ARBA00023002"/>
    </source>
</evidence>
<gene>
    <name evidence="4" type="primary">cobK</name>
    <name evidence="4" type="ORF">CBG61_02390</name>
</gene>
<dbReference type="NCBIfam" id="TIGR00715">
    <property type="entry name" value="precor6x_red"/>
    <property type="match status" value="1"/>
</dbReference>
<keyword evidence="2" id="KW-0169">Cobalamin biosynthesis</keyword>
<dbReference type="InterPro" id="IPR003723">
    <property type="entry name" value="Precorrin-6x_reduct"/>
</dbReference>
<protein>
    <submittedName>
        <fullName evidence="4">Precorrin-6A reductase</fullName>
    </submittedName>
</protein>
<dbReference type="PANTHER" id="PTHR36925:SF1">
    <property type="entry name" value="COBALT-PRECORRIN-6A REDUCTASE"/>
    <property type="match status" value="1"/>
</dbReference>
<organism evidence="4 5">
    <name type="scientific">Fusobacterium nucleatum subsp. polymorphum</name>
    <name type="common">Fusobacterium polymorphum</name>
    <dbReference type="NCBI Taxonomy" id="76857"/>
    <lineage>
        <taxon>Bacteria</taxon>
        <taxon>Fusobacteriati</taxon>
        <taxon>Fusobacteriota</taxon>
        <taxon>Fusobacteriia</taxon>
        <taxon>Fusobacteriales</taxon>
        <taxon>Fusobacteriaceae</taxon>
        <taxon>Fusobacterium</taxon>
    </lineage>
</organism>
<dbReference type="GO" id="GO:0016994">
    <property type="term" value="F:precorrin-6A reductase activity"/>
    <property type="evidence" value="ECO:0007669"/>
    <property type="project" value="InterPro"/>
</dbReference>
<dbReference type="EMBL" id="CP022123">
    <property type="protein sequence ID" value="ASG27904.1"/>
    <property type="molecule type" value="Genomic_DNA"/>
</dbReference>
<comment type="pathway">
    <text evidence="1">Cofactor biosynthesis; adenosylcobalamin biosynthesis.</text>
</comment>
<accession>A0A241PZD2</accession>
<evidence type="ECO:0000313" key="5">
    <source>
        <dbReference type="Proteomes" id="UP000197638"/>
    </source>
</evidence>
<reference evidence="4 5" key="1">
    <citation type="submission" date="2017-06" db="EMBL/GenBank/DDBJ databases">
        <title>Genome sequencing of Fusobacterium nucleatum subsp. polymorphum KCOM 1275 (=ChDC F310).</title>
        <authorList>
            <person name="Kook J.-K."/>
            <person name="Park S.-N."/>
            <person name="Lim Y.K."/>
            <person name="Roh H."/>
        </authorList>
    </citation>
    <scope>NUCLEOTIDE SEQUENCE [LARGE SCALE GENOMIC DNA]</scope>
    <source>
        <strain evidence="4 5">KCOM 1275</strain>
    </source>
</reference>
<evidence type="ECO:0000313" key="4">
    <source>
        <dbReference type="EMBL" id="ASG27904.1"/>
    </source>
</evidence>
<name>A0A241PZD2_FUSNP</name>
<keyword evidence="3" id="KW-0560">Oxidoreductase</keyword>